<name>A0AAJ2PB04_9BACT</name>
<dbReference type="Proteomes" id="UP001282363">
    <property type="component" value="Unassembled WGS sequence"/>
</dbReference>
<dbReference type="RefSeq" id="WP_318045286.1">
    <property type="nucleotide sequence ID" value="NZ_JAWPFG010000005.1"/>
</dbReference>
<evidence type="ECO:0000313" key="3">
    <source>
        <dbReference type="Proteomes" id="UP001282363"/>
    </source>
</evidence>
<proteinExistence type="predicted"/>
<dbReference type="NCBIfam" id="NF038058">
    <property type="entry name" value="adhes_P110_Nter"/>
    <property type="match status" value="1"/>
</dbReference>
<gene>
    <name evidence="2" type="ORF">R7U65_02125</name>
</gene>
<evidence type="ECO:0000313" key="2">
    <source>
        <dbReference type="EMBL" id="MDW2906402.1"/>
    </source>
</evidence>
<feature type="compositionally biased region" description="Low complexity" evidence="1">
    <location>
        <begin position="953"/>
        <end position="970"/>
    </location>
</feature>
<protein>
    <submittedName>
        <fullName evidence="2">P110/LppT family adhesin N-terminal domain</fullName>
    </submittedName>
</protein>
<organism evidence="2 3">
    <name type="scientific">Mesomycoplasma ovipneumoniae</name>
    <dbReference type="NCBI Taxonomy" id="29562"/>
    <lineage>
        <taxon>Bacteria</taxon>
        <taxon>Bacillati</taxon>
        <taxon>Mycoplasmatota</taxon>
        <taxon>Mycoplasmoidales</taxon>
        <taxon>Metamycoplasmataceae</taxon>
        <taxon>Mesomycoplasma</taxon>
    </lineage>
</organism>
<feature type="region of interest" description="Disordered" evidence="1">
    <location>
        <begin position="947"/>
        <end position="970"/>
    </location>
</feature>
<dbReference type="EMBL" id="JAWPFH010000006">
    <property type="protein sequence ID" value="MDW2906402.1"/>
    <property type="molecule type" value="Genomic_DNA"/>
</dbReference>
<comment type="caution">
    <text evidence="2">The sequence shown here is derived from an EMBL/GenBank/DDBJ whole genome shotgun (WGS) entry which is preliminary data.</text>
</comment>
<accession>A0AAJ2PB04</accession>
<sequence length="1010" mass="114499">MKKFFNFKHFTNKTSNIVIGISSLTLVSGLAISIPLGIYSYNRSYYQKLNEEIQTLSLDQEQNPFKNGLAGLFDNLTVKDNFKNLTAFTALNLAKSKIYNFDLLSLIDLDKLYENEFQISYDLINAQVSGNSIKNIVLFLKSKNDNQIFSKAVDIKSFAEENKVAADFSKFEIDEEKSSINIDSKNLISFAEFKTKIQANFSAFQETESQKFIAFEKALLALKGSYNFINNLGNPSFIRSGITLEPTIVDNNLSFFSENRKNYLNFDLIDGDKKTPIQLEIKGIATDQEIEAEVKSWLNDELIPEIELKPEIQQNLVSKNLSLGSYLYSTQDDKTNASLPKNFSELFNYTSNEFSLNTNKLKNYIVNIDVILKDLSEISEQDRLNLIKDGKVRLNLSGTLTKRDQQKYIKVLDFKFDSDIKPDLNEFSRIFARNLPQTQLQNFSLPKALNTPALSSDRLVQVFNEIKELSSNQIDARNPNEKLVSQLYLLDFGKNPTKDSLEKYKNELIEISRSQAIQAQTFSDSGDGKSENENKNQPLTLGKSIWKALNLQHNFISLDVKPEINFEKQSDNFVIEFSLVSTKNNEKLASSKIQINNVLSSQQSAFDVASKFYPTFFLDGKASFSQTSPTETLKIQDLSDNDIIFQNSNSIENKSTHNGFEIKKAFKFIDNSLKTENTSSTSQSPKTNPAPFSRVNSGVVYFAFRPKNINDYKKHYLLSDSNGSGLFIQKVARSKYVEKSKSIEGKIVDKKVEINPSPSIDVKQVDAKIDEYVIGFDFQQVENFKSYNSYFRQGQNSLHLGIDSFLTSLKEKQAVVLGPNYWNIKNRFFSADINENSTGFPPNSEYRPSMEIANRNDESRFFSQELQNSSPIVGQNIIPIIEQDQDILLEIIKTPWSFEITAYSSSNNQLNSPSSVSLNAKTIYNINHLTQEWTPFPNFFNLDWSQIGPNPEKTTTGTSSNGSDSSQSQKSNASIILKGLAVYNNSQLTSPLGKPAREEIKRSFINAYLR</sequence>
<evidence type="ECO:0000256" key="1">
    <source>
        <dbReference type="SAM" id="MobiDB-lite"/>
    </source>
</evidence>
<reference evidence="2" key="1">
    <citation type="submission" date="2023-10" db="EMBL/GenBank/DDBJ databases">
        <title>Genome sequences of Mycoplasma ovipneumoniae isolated from goats.</title>
        <authorList>
            <person name="Spergser J."/>
        </authorList>
    </citation>
    <scope>NUCLEOTIDE SEQUENCE</scope>
    <source>
        <strain evidence="2">GL19</strain>
    </source>
</reference>
<dbReference type="AlphaFoldDB" id="A0AAJ2PB04"/>